<dbReference type="EMBL" id="CABFUZ020000150">
    <property type="protein sequence ID" value="VVM07176.1"/>
    <property type="molecule type" value="Genomic_DNA"/>
</dbReference>
<evidence type="ECO:0000256" key="1">
    <source>
        <dbReference type="ARBA" id="ARBA00001275"/>
    </source>
</evidence>
<dbReference type="GO" id="GO:0008184">
    <property type="term" value="F:glycogen phosphorylase activity"/>
    <property type="evidence" value="ECO:0007669"/>
    <property type="project" value="InterPro"/>
</dbReference>
<dbReference type="Gene3D" id="3.40.50.2000">
    <property type="entry name" value="Glycogen Phosphorylase B"/>
    <property type="match status" value="3"/>
</dbReference>
<proteinExistence type="inferred from homology"/>
<feature type="domain" description="DUF3417" evidence="5">
    <location>
        <begin position="11"/>
        <end position="118"/>
    </location>
</feature>
<dbReference type="PANTHER" id="PTHR42655">
    <property type="entry name" value="GLYCOGEN PHOSPHORYLASE"/>
    <property type="match status" value="1"/>
</dbReference>
<sequence>MSLTHYLARPLPSELDGLEDLAADLLWLSNTGADKIWQMVDPELWDATTNPWFLLERISETRLEQLRGNPVFLEELRNQIEKRKTYLECPTWFDRTHSLHGLQGVAYFSMEFGLDESLPIYSGGLGILAGDCLKAASDLGVPMVGVGLLYQQGYFRQGIAWDGRQVEYFPYNDPTLLPVVPVRDCSGEWLRVSVYLPGRPLVLRVWQATVGRVPLYLLDSNDPVNTPADRTITGALYGGDLEMRLLQEIALGIGGWRALEGLGIHCQVCHLNEGHPAFAVLERARSFAKQTGQSFAVALRATRAGNLFTTHTPVPAGFDRFPADLIRRYFADFAPELGISIEELLRLGRGEGGRDEPLNMAYLAIRGSAAVNGVSRLHGEVSRRLFQPLFPRWPEKEVPVGHVTNGIHVPTWHSAETDALWTKVCGPNRWRQPTEVLADDFRKTGDLDLWEFRMKSRMKLILAIRKRRKCRCSILGKVADEMATCSCVFDPNTLTLGFARRFATYKRPDLLLHDPNRLLRILSNPSAPMQLVIAGKAHPADSFGKELIRRWNAFAERPEVNGRIVFLEDYDMRMAKELVSGVDLWINNPRRPWEASGTSGMKLLGNGGLNLSELDGWWAEAYCPEVGWALGDGREHGEDPAWDAAEAEQLYRLLEQEVAPAFYNRDSRGIPTGWIAKLRESIAQLTGYFSTNRMVRQYTEEYYHPLNAAFQKRSAKNGARARELEEQLRQIALHWREVRFGPLSVDTAEGEMRFCVPVYLDEISPQWVRVDLYAEPRDGEGDKPFVLSMERAEPLAGAFNAFLYRAVVPSGRPAGDYTPRVRPFHPEIFAPIEANQILWYA</sequence>
<dbReference type="NCBIfam" id="TIGR02094">
    <property type="entry name" value="more_P_ylases"/>
    <property type="match status" value="1"/>
</dbReference>
<keyword evidence="7" id="KW-1185">Reference proteome</keyword>
<keyword evidence="6" id="KW-0328">Glycosyltransferase</keyword>
<comment type="caution">
    <text evidence="6">The sequence shown here is derived from an EMBL/GenBank/DDBJ whole genome shotgun (WGS) entry which is preliminary data.</text>
</comment>
<dbReference type="Pfam" id="PF11897">
    <property type="entry name" value="DUF3417"/>
    <property type="match status" value="1"/>
</dbReference>
<dbReference type="InterPro" id="IPR011834">
    <property type="entry name" value="Agluc_phsphrylas"/>
</dbReference>
<keyword evidence="3" id="KW-0021">Allosteric enzyme</keyword>
<protein>
    <submittedName>
        <fullName evidence="6">Glycogen phosphorylase</fullName>
        <ecNumber evidence="6">2.4.1.1</ecNumber>
    </submittedName>
</protein>
<dbReference type="RefSeq" id="WP_142525469.1">
    <property type="nucleotide sequence ID" value="NZ_CABFUZ020000150.1"/>
</dbReference>
<comment type="catalytic activity">
    <reaction evidence="1">
        <text>[(1-&gt;4)-alpha-D-glucosyl](n) + phosphate = [(1-&gt;4)-alpha-D-glucosyl](n-1) + alpha-D-glucose 1-phosphate</text>
        <dbReference type="Rhea" id="RHEA:41732"/>
        <dbReference type="Rhea" id="RHEA-COMP:9584"/>
        <dbReference type="Rhea" id="RHEA-COMP:9586"/>
        <dbReference type="ChEBI" id="CHEBI:15444"/>
        <dbReference type="ChEBI" id="CHEBI:43474"/>
        <dbReference type="ChEBI" id="CHEBI:58601"/>
        <dbReference type="EC" id="2.4.1.1"/>
    </reaction>
</comment>
<evidence type="ECO:0000256" key="2">
    <source>
        <dbReference type="ARBA" id="ARBA00006047"/>
    </source>
</evidence>
<name>A0A5E6MP02_9BACT</name>
<dbReference type="GO" id="GO:0030170">
    <property type="term" value="F:pyridoxal phosphate binding"/>
    <property type="evidence" value="ECO:0007669"/>
    <property type="project" value="InterPro"/>
</dbReference>
<evidence type="ECO:0000313" key="6">
    <source>
        <dbReference type="EMBL" id="VVM07176.1"/>
    </source>
</evidence>
<dbReference type="GO" id="GO:0005975">
    <property type="term" value="P:carbohydrate metabolic process"/>
    <property type="evidence" value="ECO:0007669"/>
    <property type="project" value="InterPro"/>
</dbReference>
<dbReference type="PANTHER" id="PTHR42655:SF1">
    <property type="entry name" value="GLYCOGEN PHOSPHORYLASE"/>
    <property type="match status" value="1"/>
</dbReference>
<accession>A0A5E6MP02</accession>
<evidence type="ECO:0000256" key="3">
    <source>
        <dbReference type="ARBA" id="ARBA00022533"/>
    </source>
</evidence>
<dbReference type="AlphaFoldDB" id="A0A5E6MP02"/>
<dbReference type="InterPro" id="IPR052182">
    <property type="entry name" value="Glycogen/Maltodextrin_Phosph"/>
</dbReference>
<dbReference type="SUPFAM" id="SSF53756">
    <property type="entry name" value="UDP-Glycosyltransferase/glycogen phosphorylase"/>
    <property type="match status" value="1"/>
</dbReference>
<feature type="modified residue" description="N6-(pyridoxal phosphate)lysine" evidence="4">
    <location>
        <position position="602"/>
    </location>
</feature>
<reference evidence="6" key="1">
    <citation type="submission" date="2019-09" db="EMBL/GenBank/DDBJ databases">
        <authorList>
            <person name="Cremers G."/>
        </authorList>
    </citation>
    <scope>NUCLEOTIDE SEQUENCE [LARGE SCALE GENOMIC DNA]</scope>
    <source>
        <strain evidence="6">3B</strain>
    </source>
</reference>
<dbReference type="InterPro" id="IPR000811">
    <property type="entry name" value="Glyco_trans_35"/>
</dbReference>
<dbReference type="Proteomes" id="UP000381693">
    <property type="component" value="Unassembled WGS sequence"/>
</dbReference>
<keyword evidence="4" id="KW-0663">Pyridoxal phosphate</keyword>
<organism evidence="6 7">
    <name type="scientific">Methylacidimicrobium cyclopophantes</name>
    <dbReference type="NCBI Taxonomy" id="1041766"/>
    <lineage>
        <taxon>Bacteria</taxon>
        <taxon>Pseudomonadati</taxon>
        <taxon>Verrucomicrobiota</taxon>
        <taxon>Methylacidimicrobium</taxon>
    </lineage>
</organism>
<gene>
    <name evidence="6" type="primary">PYG/glgP</name>
    <name evidence="6" type="ORF">MAMC_01478</name>
</gene>
<evidence type="ECO:0000256" key="4">
    <source>
        <dbReference type="PIRSR" id="PIRSR000460-1"/>
    </source>
</evidence>
<dbReference type="InterPro" id="IPR024517">
    <property type="entry name" value="Glycogen_phosphorylase_DUF3417"/>
</dbReference>
<comment type="similarity">
    <text evidence="2">Belongs to the glycogen phosphorylase family.</text>
</comment>
<dbReference type="PIRSF" id="PIRSF000460">
    <property type="entry name" value="Pprylas_GlgP"/>
    <property type="match status" value="1"/>
</dbReference>
<keyword evidence="6" id="KW-0808">Transferase</keyword>
<evidence type="ECO:0000259" key="5">
    <source>
        <dbReference type="Pfam" id="PF11897"/>
    </source>
</evidence>
<dbReference type="EC" id="2.4.1.1" evidence="6"/>
<evidence type="ECO:0000313" key="7">
    <source>
        <dbReference type="Proteomes" id="UP000381693"/>
    </source>
</evidence>
<dbReference type="Pfam" id="PF00343">
    <property type="entry name" value="Phosphorylase"/>
    <property type="match status" value="1"/>
</dbReference>
<dbReference type="OrthoDB" id="9760804at2"/>